<evidence type="ECO:0000313" key="3">
    <source>
        <dbReference type="Proteomes" id="UP001610563"/>
    </source>
</evidence>
<reference evidence="2 3" key="1">
    <citation type="submission" date="2024-07" db="EMBL/GenBank/DDBJ databases">
        <title>Section-level genome sequencing and comparative genomics of Aspergillus sections Usti and Cavernicolus.</title>
        <authorList>
            <consortium name="Lawrence Berkeley National Laboratory"/>
            <person name="Nybo J.L."/>
            <person name="Vesth T.C."/>
            <person name="Theobald S."/>
            <person name="Frisvad J.C."/>
            <person name="Larsen T.O."/>
            <person name="Kjaerboelling I."/>
            <person name="Rothschild-Mancinelli K."/>
            <person name="Lyhne E.K."/>
            <person name="Kogle M.E."/>
            <person name="Barry K."/>
            <person name="Clum A."/>
            <person name="Na H."/>
            <person name="Ledsgaard L."/>
            <person name="Lin J."/>
            <person name="Lipzen A."/>
            <person name="Kuo A."/>
            <person name="Riley R."/>
            <person name="Mondo S."/>
            <person name="Labutti K."/>
            <person name="Haridas S."/>
            <person name="Pangalinan J."/>
            <person name="Salamov A.A."/>
            <person name="Simmons B.A."/>
            <person name="Magnuson J.K."/>
            <person name="Chen J."/>
            <person name="Drula E."/>
            <person name="Henrissat B."/>
            <person name="Wiebenga A."/>
            <person name="Lubbers R.J."/>
            <person name="Gomes A.C."/>
            <person name="Makela M.R."/>
            <person name="Stajich J."/>
            <person name="Grigoriev I.V."/>
            <person name="Mortensen U.H."/>
            <person name="De Vries R.P."/>
            <person name="Baker S.E."/>
            <person name="Andersen M.R."/>
        </authorList>
    </citation>
    <scope>NUCLEOTIDE SEQUENCE [LARGE SCALE GENOMIC DNA]</scope>
    <source>
        <strain evidence="2 3">CBS 209.92</strain>
    </source>
</reference>
<accession>A0ABR4FWY7</accession>
<organism evidence="2 3">
    <name type="scientific">Aspergillus keveii</name>
    <dbReference type="NCBI Taxonomy" id="714993"/>
    <lineage>
        <taxon>Eukaryota</taxon>
        <taxon>Fungi</taxon>
        <taxon>Dikarya</taxon>
        <taxon>Ascomycota</taxon>
        <taxon>Pezizomycotina</taxon>
        <taxon>Eurotiomycetes</taxon>
        <taxon>Eurotiomycetidae</taxon>
        <taxon>Eurotiales</taxon>
        <taxon>Aspergillaceae</taxon>
        <taxon>Aspergillus</taxon>
        <taxon>Aspergillus subgen. Nidulantes</taxon>
    </lineage>
</organism>
<protein>
    <submittedName>
        <fullName evidence="2">Uncharacterized protein</fullName>
    </submittedName>
</protein>
<feature type="region of interest" description="Disordered" evidence="1">
    <location>
        <begin position="249"/>
        <end position="269"/>
    </location>
</feature>
<dbReference type="Proteomes" id="UP001610563">
    <property type="component" value="Unassembled WGS sequence"/>
</dbReference>
<sequence>MFYRNICVRENTFRNRPLDQLKRTLENNPNLKEHIISAIVPCQDSIYDCYQFFWFPNMQTLSILRFNDWTLKFDDDSYVGTSPVTALNLISCGAHEKALAAVLSWPVALEVLHYDAEQIEWEGPYGDEPGTSWTCAAFVRSLQPQKATLRELTLTRPWLDHEGLFNGPRIDLSDFTALTTLRIYQVFLCGLDDPLEAWKSLPRSLEELEIFYDDWDLTRFDEDEFLLGLLAHKKEHLPQLRTVSIVSPESTWDTGTQDDGPAGPWTPPSPLGRAFESAGLNVDVHLGPINPTKFEKLDIPRLLEQPRKRRRLALC</sequence>
<evidence type="ECO:0000313" key="2">
    <source>
        <dbReference type="EMBL" id="KAL2787784.1"/>
    </source>
</evidence>
<name>A0ABR4FWY7_9EURO</name>
<dbReference type="EMBL" id="JBFTWV010000090">
    <property type="protein sequence ID" value="KAL2787784.1"/>
    <property type="molecule type" value="Genomic_DNA"/>
</dbReference>
<gene>
    <name evidence="2" type="ORF">BJX66DRAFT_340866</name>
</gene>
<keyword evidence="3" id="KW-1185">Reference proteome</keyword>
<comment type="caution">
    <text evidence="2">The sequence shown here is derived from an EMBL/GenBank/DDBJ whole genome shotgun (WGS) entry which is preliminary data.</text>
</comment>
<evidence type="ECO:0000256" key="1">
    <source>
        <dbReference type="SAM" id="MobiDB-lite"/>
    </source>
</evidence>
<proteinExistence type="predicted"/>
<dbReference type="SUPFAM" id="SSF52047">
    <property type="entry name" value="RNI-like"/>
    <property type="match status" value="1"/>
</dbReference>